<evidence type="ECO:0000313" key="3">
    <source>
        <dbReference type="EMBL" id="KAK3290876.1"/>
    </source>
</evidence>
<sequence length="519" mass="59145">MGLTYSRPSGNHKVSWLALSTTKPRRHRRHKQTGHTSESTTRSPKAKQTDTHQPTMHYTRDIPTIHPNTWLLEDTQSRNLRHLNPLPEVTAIPHATPTRTHTRTRTTTTTATPTSSTKTISSTETMSLPIRNGGSAGNTKTKPKVKNKSYPAVTSAAKHTHRSVGFDVHADTDADALVLADAASLRLALDLARRTVAERHVAEEQEQERSVGSFWEVRGRERERVRESRRAERESVERERERERVERERVERESLVREIEKQEEEAALRRAVEEGVRLEMALWERERMEEMKVERQRELDRVLKEAMSKNEREVMKKKAREREDAAVAKAMENSIILEAAAETQTERLMRRMQRHSASQWAKDGTKTAGSKAVTRLYGPDLPPFGPRVGDPQASSVPSTYYGQFLPAGSYPTTYTNSTATAGPPLEPTWYGYNPSTTADPFMPQSDLDNDNQPTRWNSYTKPDLVGRTHAADWNNIGTGARHWHETTTQRWDAVIRRKDGTRGAYEESREVSKSTRRFP</sequence>
<organism evidence="3 4">
    <name type="scientific">Chaetomium fimeti</name>
    <dbReference type="NCBI Taxonomy" id="1854472"/>
    <lineage>
        <taxon>Eukaryota</taxon>
        <taxon>Fungi</taxon>
        <taxon>Dikarya</taxon>
        <taxon>Ascomycota</taxon>
        <taxon>Pezizomycotina</taxon>
        <taxon>Sordariomycetes</taxon>
        <taxon>Sordariomycetidae</taxon>
        <taxon>Sordariales</taxon>
        <taxon>Chaetomiaceae</taxon>
        <taxon>Chaetomium</taxon>
    </lineage>
</organism>
<evidence type="ECO:0000256" key="2">
    <source>
        <dbReference type="SAM" id="MobiDB-lite"/>
    </source>
</evidence>
<feature type="compositionally biased region" description="Basic residues" evidence="2">
    <location>
        <begin position="23"/>
        <end position="33"/>
    </location>
</feature>
<dbReference type="Proteomes" id="UP001278766">
    <property type="component" value="Unassembled WGS sequence"/>
</dbReference>
<dbReference type="RefSeq" id="XP_062654390.1">
    <property type="nucleotide sequence ID" value="XM_062807159.1"/>
</dbReference>
<dbReference type="GeneID" id="87844107"/>
<feature type="region of interest" description="Disordered" evidence="2">
    <location>
        <begin position="498"/>
        <end position="519"/>
    </location>
</feature>
<name>A0AAE0H6S0_9PEZI</name>
<keyword evidence="4" id="KW-1185">Reference proteome</keyword>
<comment type="caution">
    <text evidence="3">The sequence shown here is derived from an EMBL/GenBank/DDBJ whole genome shotgun (WGS) entry which is preliminary data.</text>
</comment>
<accession>A0AAE0H6S0</accession>
<feature type="region of interest" description="Disordered" evidence="2">
    <location>
        <begin position="1"/>
        <end position="61"/>
    </location>
</feature>
<dbReference type="EMBL" id="JAUEPN010000011">
    <property type="protein sequence ID" value="KAK3290876.1"/>
    <property type="molecule type" value="Genomic_DNA"/>
</dbReference>
<feature type="region of interest" description="Disordered" evidence="2">
    <location>
        <begin position="98"/>
        <end position="150"/>
    </location>
</feature>
<feature type="coiled-coil region" evidence="1">
    <location>
        <begin position="226"/>
        <end position="305"/>
    </location>
</feature>
<reference evidence="3" key="2">
    <citation type="submission" date="2023-06" db="EMBL/GenBank/DDBJ databases">
        <authorList>
            <consortium name="Lawrence Berkeley National Laboratory"/>
            <person name="Haridas S."/>
            <person name="Hensen N."/>
            <person name="Bonometti L."/>
            <person name="Westerberg I."/>
            <person name="Brannstrom I.O."/>
            <person name="Guillou S."/>
            <person name="Cros-Aarteil S."/>
            <person name="Calhoun S."/>
            <person name="Kuo A."/>
            <person name="Mondo S."/>
            <person name="Pangilinan J."/>
            <person name="Riley R."/>
            <person name="Labutti K."/>
            <person name="Andreopoulos B."/>
            <person name="Lipzen A."/>
            <person name="Chen C."/>
            <person name="Yanf M."/>
            <person name="Daum C."/>
            <person name="Ng V."/>
            <person name="Clum A."/>
            <person name="Steindorff A."/>
            <person name="Ohm R."/>
            <person name="Martin F."/>
            <person name="Silar P."/>
            <person name="Natvig D."/>
            <person name="Lalanne C."/>
            <person name="Gautier V."/>
            <person name="Ament-Velasquez S.L."/>
            <person name="Kruys A."/>
            <person name="Hutchinson M.I."/>
            <person name="Powell A.J."/>
            <person name="Barry K."/>
            <person name="Miller A.N."/>
            <person name="Grigoriev I.V."/>
            <person name="Debuchy R."/>
            <person name="Gladieux P."/>
            <person name="Thoren M.H."/>
            <person name="Johannesson H."/>
        </authorList>
    </citation>
    <scope>NUCLEOTIDE SEQUENCE</scope>
    <source>
        <strain evidence="3">CBS 168.71</strain>
    </source>
</reference>
<protein>
    <submittedName>
        <fullName evidence="3">Uncharacterized protein</fullName>
    </submittedName>
</protein>
<evidence type="ECO:0000313" key="4">
    <source>
        <dbReference type="Proteomes" id="UP001278766"/>
    </source>
</evidence>
<feature type="compositionally biased region" description="Low complexity" evidence="2">
    <location>
        <begin position="98"/>
        <end position="123"/>
    </location>
</feature>
<proteinExistence type="predicted"/>
<keyword evidence="1" id="KW-0175">Coiled coil</keyword>
<gene>
    <name evidence="3" type="ORF">B0H64DRAFT_451361</name>
</gene>
<dbReference type="AlphaFoldDB" id="A0AAE0H6S0"/>
<reference evidence="3" key="1">
    <citation type="journal article" date="2023" name="Mol. Phylogenet. Evol.">
        <title>Genome-scale phylogeny and comparative genomics of the fungal order Sordariales.</title>
        <authorList>
            <person name="Hensen N."/>
            <person name="Bonometti L."/>
            <person name="Westerberg I."/>
            <person name="Brannstrom I.O."/>
            <person name="Guillou S."/>
            <person name="Cros-Aarteil S."/>
            <person name="Calhoun S."/>
            <person name="Haridas S."/>
            <person name="Kuo A."/>
            <person name="Mondo S."/>
            <person name="Pangilinan J."/>
            <person name="Riley R."/>
            <person name="LaButti K."/>
            <person name="Andreopoulos B."/>
            <person name="Lipzen A."/>
            <person name="Chen C."/>
            <person name="Yan M."/>
            <person name="Daum C."/>
            <person name="Ng V."/>
            <person name="Clum A."/>
            <person name="Steindorff A."/>
            <person name="Ohm R.A."/>
            <person name="Martin F."/>
            <person name="Silar P."/>
            <person name="Natvig D.O."/>
            <person name="Lalanne C."/>
            <person name="Gautier V."/>
            <person name="Ament-Velasquez S.L."/>
            <person name="Kruys A."/>
            <person name="Hutchinson M.I."/>
            <person name="Powell A.J."/>
            <person name="Barry K."/>
            <person name="Miller A.N."/>
            <person name="Grigoriev I.V."/>
            <person name="Debuchy R."/>
            <person name="Gladieux P."/>
            <person name="Hiltunen Thoren M."/>
            <person name="Johannesson H."/>
        </authorList>
    </citation>
    <scope>NUCLEOTIDE SEQUENCE</scope>
    <source>
        <strain evidence="3">CBS 168.71</strain>
    </source>
</reference>
<feature type="compositionally biased region" description="Polar residues" evidence="2">
    <location>
        <begin position="34"/>
        <end position="43"/>
    </location>
</feature>
<evidence type="ECO:0000256" key="1">
    <source>
        <dbReference type="SAM" id="Coils"/>
    </source>
</evidence>
<feature type="compositionally biased region" description="Basic and acidic residues" evidence="2">
    <location>
        <begin position="498"/>
        <end position="513"/>
    </location>
</feature>